<evidence type="ECO:0000313" key="9">
    <source>
        <dbReference type="Proteomes" id="UP000192418"/>
    </source>
</evidence>
<keyword evidence="3 5" id="KW-0808">Transferase</keyword>
<dbReference type="EMBL" id="FWXY01000002">
    <property type="protein sequence ID" value="SMC46797.1"/>
    <property type="molecule type" value="Genomic_DNA"/>
</dbReference>
<dbReference type="PANTHER" id="PTHR11138">
    <property type="entry name" value="METHIONYL-TRNA FORMYLTRANSFERASE"/>
    <property type="match status" value="1"/>
</dbReference>
<dbReference type="SUPFAM" id="SSF53328">
    <property type="entry name" value="Formyltransferase"/>
    <property type="match status" value="1"/>
</dbReference>
<dbReference type="CDD" id="cd08646">
    <property type="entry name" value="FMT_core_Met-tRNA-FMT_N"/>
    <property type="match status" value="1"/>
</dbReference>
<dbReference type="AlphaFoldDB" id="A0A1W1ZEI1"/>
<evidence type="ECO:0000256" key="4">
    <source>
        <dbReference type="ARBA" id="ARBA00022917"/>
    </source>
</evidence>
<dbReference type="GO" id="GO:0005829">
    <property type="term" value="C:cytosol"/>
    <property type="evidence" value="ECO:0007669"/>
    <property type="project" value="TreeGrafter"/>
</dbReference>
<comment type="similarity">
    <text evidence="1 5">Belongs to the Fmt family.</text>
</comment>
<comment type="catalytic activity">
    <reaction evidence="5">
        <text>L-methionyl-tRNA(fMet) + (6R)-10-formyltetrahydrofolate = N-formyl-L-methionyl-tRNA(fMet) + (6S)-5,6,7,8-tetrahydrofolate + H(+)</text>
        <dbReference type="Rhea" id="RHEA:24380"/>
        <dbReference type="Rhea" id="RHEA-COMP:9952"/>
        <dbReference type="Rhea" id="RHEA-COMP:9953"/>
        <dbReference type="ChEBI" id="CHEBI:15378"/>
        <dbReference type="ChEBI" id="CHEBI:57453"/>
        <dbReference type="ChEBI" id="CHEBI:78530"/>
        <dbReference type="ChEBI" id="CHEBI:78844"/>
        <dbReference type="ChEBI" id="CHEBI:195366"/>
        <dbReference type="EC" id="2.1.2.9"/>
    </reaction>
</comment>
<evidence type="ECO:0000256" key="2">
    <source>
        <dbReference type="ARBA" id="ARBA00012261"/>
    </source>
</evidence>
<dbReference type="InterPro" id="IPR044135">
    <property type="entry name" value="Met-tRNA-FMT_C"/>
</dbReference>
<dbReference type="InterPro" id="IPR002376">
    <property type="entry name" value="Formyl_transf_N"/>
</dbReference>
<dbReference type="Proteomes" id="UP000192418">
    <property type="component" value="Unassembled WGS sequence"/>
</dbReference>
<comment type="function">
    <text evidence="5">Attaches a formyl group to the free amino group of methionyl-tRNA(fMet). The formyl group appears to play a dual role in the initiator identity of N-formylmethionyl-tRNA by promoting its recognition by IF2 and preventing the misappropriation of this tRNA by the elongation apparatus.</text>
</comment>
<dbReference type="InterPro" id="IPR005793">
    <property type="entry name" value="Formyl_trans_C"/>
</dbReference>
<dbReference type="InterPro" id="IPR005794">
    <property type="entry name" value="Fmt"/>
</dbReference>
<name>A0A1W1ZEI1_9BACT</name>
<feature type="domain" description="Formyl transferase C-terminal" evidence="7">
    <location>
        <begin position="208"/>
        <end position="304"/>
    </location>
</feature>
<dbReference type="GO" id="GO:0004479">
    <property type="term" value="F:methionyl-tRNA formyltransferase activity"/>
    <property type="evidence" value="ECO:0007669"/>
    <property type="project" value="UniProtKB-UniRule"/>
</dbReference>
<organism evidence="8 9">
    <name type="scientific">Desulfocicer vacuolatum DSM 3385</name>
    <dbReference type="NCBI Taxonomy" id="1121400"/>
    <lineage>
        <taxon>Bacteria</taxon>
        <taxon>Pseudomonadati</taxon>
        <taxon>Thermodesulfobacteriota</taxon>
        <taxon>Desulfobacteria</taxon>
        <taxon>Desulfobacterales</taxon>
        <taxon>Desulfobacteraceae</taxon>
        <taxon>Desulfocicer</taxon>
    </lineage>
</organism>
<feature type="binding site" evidence="5">
    <location>
        <begin position="113"/>
        <end position="116"/>
    </location>
    <ligand>
        <name>(6S)-5,6,7,8-tetrahydrofolate</name>
        <dbReference type="ChEBI" id="CHEBI:57453"/>
    </ligand>
</feature>
<dbReference type="InterPro" id="IPR041711">
    <property type="entry name" value="Met-tRNA-FMT_N"/>
</dbReference>
<evidence type="ECO:0000259" key="6">
    <source>
        <dbReference type="Pfam" id="PF00551"/>
    </source>
</evidence>
<dbReference type="Pfam" id="PF02911">
    <property type="entry name" value="Formyl_trans_C"/>
    <property type="match status" value="1"/>
</dbReference>
<dbReference type="STRING" id="1121400.SAMN02746065_102240"/>
<evidence type="ECO:0000256" key="3">
    <source>
        <dbReference type="ARBA" id="ARBA00022679"/>
    </source>
</evidence>
<dbReference type="Pfam" id="PF00551">
    <property type="entry name" value="Formyl_trans_N"/>
    <property type="match status" value="1"/>
</dbReference>
<protein>
    <recommendedName>
        <fullName evidence="2 5">Methionyl-tRNA formyltransferase</fullName>
        <ecNumber evidence="2 5">2.1.2.9</ecNumber>
    </recommendedName>
</protein>
<reference evidence="8 9" key="1">
    <citation type="submission" date="2017-04" db="EMBL/GenBank/DDBJ databases">
        <authorList>
            <person name="Afonso C.L."/>
            <person name="Miller P.J."/>
            <person name="Scott M.A."/>
            <person name="Spackman E."/>
            <person name="Goraichik I."/>
            <person name="Dimitrov K.M."/>
            <person name="Suarez D.L."/>
            <person name="Swayne D.E."/>
        </authorList>
    </citation>
    <scope>NUCLEOTIDE SEQUENCE [LARGE SCALE GENOMIC DNA]</scope>
    <source>
        <strain evidence="8 9">DSM 3385</strain>
    </source>
</reference>
<sequence length="316" mass="34449">MSKKFNIIFMGTPEFSVPPLKALVHAGHQISLVITQPDRPKGRGKKRMPPPVKTAAETLGLDIIQPQSMKAPDIKEKLMALKPDFFVVVAFGHKLSRDILDIPRIHPVNIHASLLPAWRGSSPIQAAILNRDKEAGVTTMIMDTDLDTGDMLLKARIPIAGDETAQTLHDRLAPLGAELIVETLEGFARGTVTPRPQDHSRATHAPMLKKSDGCVDWGMDSKKIHAHVRAMTPWPGAYGFLGDKRIKILEVAPLDIHTDHKPGTVFSCDCDEIHVATGSGAVAILRLQGASGKCLCSEDFLRGNKLQTGECFADFD</sequence>
<proteinExistence type="inferred from homology"/>
<keyword evidence="4 5" id="KW-0648">Protein biosynthesis</keyword>
<evidence type="ECO:0000256" key="5">
    <source>
        <dbReference type="HAMAP-Rule" id="MF_00182"/>
    </source>
</evidence>
<dbReference type="InterPro" id="IPR011034">
    <property type="entry name" value="Formyl_transferase-like_C_sf"/>
</dbReference>
<dbReference type="CDD" id="cd08704">
    <property type="entry name" value="Met_tRNA_FMT_C"/>
    <property type="match status" value="1"/>
</dbReference>
<dbReference type="SUPFAM" id="SSF50486">
    <property type="entry name" value="FMT C-terminal domain-like"/>
    <property type="match status" value="1"/>
</dbReference>
<feature type="domain" description="Formyl transferase N-terminal" evidence="6">
    <location>
        <begin position="7"/>
        <end position="184"/>
    </location>
</feature>
<dbReference type="FunFam" id="3.40.50.12230:FF:000001">
    <property type="entry name" value="Methionyl-tRNA formyltransferase"/>
    <property type="match status" value="1"/>
</dbReference>
<evidence type="ECO:0000313" key="8">
    <source>
        <dbReference type="EMBL" id="SMC46797.1"/>
    </source>
</evidence>
<dbReference type="Gene3D" id="3.40.50.12230">
    <property type="match status" value="1"/>
</dbReference>
<dbReference type="PANTHER" id="PTHR11138:SF5">
    <property type="entry name" value="METHIONYL-TRNA FORMYLTRANSFERASE, MITOCHONDRIAL"/>
    <property type="match status" value="1"/>
</dbReference>
<dbReference type="NCBIfam" id="TIGR00460">
    <property type="entry name" value="fmt"/>
    <property type="match status" value="1"/>
</dbReference>
<dbReference type="EC" id="2.1.2.9" evidence="2 5"/>
<accession>A0A1W1ZEI1</accession>
<gene>
    <name evidence="5" type="primary">fmt</name>
    <name evidence="8" type="ORF">SAMN02746065_102240</name>
</gene>
<dbReference type="InterPro" id="IPR036477">
    <property type="entry name" value="Formyl_transf_N_sf"/>
</dbReference>
<keyword evidence="9" id="KW-1185">Reference proteome</keyword>
<evidence type="ECO:0000259" key="7">
    <source>
        <dbReference type="Pfam" id="PF02911"/>
    </source>
</evidence>
<dbReference type="HAMAP" id="MF_00182">
    <property type="entry name" value="Formyl_trans"/>
    <property type="match status" value="1"/>
</dbReference>
<dbReference type="RefSeq" id="WP_212637645.1">
    <property type="nucleotide sequence ID" value="NZ_FWXY01000002.1"/>
</dbReference>
<evidence type="ECO:0000256" key="1">
    <source>
        <dbReference type="ARBA" id="ARBA00010699"/>
    </source>
</evidence>